<organism evidence="1">
    <name type="scientific">uncultured Caudovirales phage</name>
    <dbReference type="NCBI Taxonomy" id="2100421"/>
    <lineage>
        <taxon>Viruses</taxon>
        <taxon>Duplodnaviria</taxon>
        <taxon>Heunggongvirae</taxon>
        <taxon>Uroviricota</taxon>
        <taxon>Caudoviricetes</taxon>
        <taxon>Peduoviridae</taxon>
        <taxon>Maltschvirus</taxon>
        <taxon>Maltschvirus maltsch</taxon>
    </lineage>
</organism>
<name>A0A6J5LKE1_9CAUD</name>
<gene>
    <name evidence="1" type="ORF">UFOVP282_17</name>
    <name evidence="2" type="ORF">UFOVP643_18</name>
</gene>
<dbReference type="EMBL" id="LR796619">
    <property type="protein sequence ID" value="CAB4154646.1"/>
    <property type="molecule type" value="Genomic_DNA"/>
</dbReference>
<reference evidence="1" key="1">
    <citation type="submission" date="2020-04" db="EMBL/GenBank/DDBJ databases">
        <authorList>
            <person name="Chiriac C."/>
            <person name="Salcher M."/>
            <person name="Ghai R."/>
            <person name="Kavagutti S V."/>
        </authorList>
    </citation>
    <scope>NUCLEOTIDE SEQUENCE</scope>
</reference>
<sequence>MDAVKDLEINIKAILKSIATDMSRDLKRQVPQRGQNPYATGNLKSKFNLDVRKTTNNEWQIFMTYPFYGNYTAFGTRSYSNWREQSGLNIFDRSPFSGYRKGRNGIVPQNWLSLRNQKATYEKMIEDELGESLEVFMDRLTTIGIRTR</sequence>
<evidence type="ECO:0000313" key="1">
    <source>
        <dbReference type="EMBL" id="CAB4134681.1"/>
    </source>
</evidence>
<protein>
    <submittedName>
        <fullName evidence="1">Uncharacterized protein</fullName>
    </submittedName>
</protein>
<dbReference type="EMBL" id="LR796289">
    <property type="protein sequence ID" value="CAB4134681.1"/>
    <property type="molecule type" value="Genomic_DNA"/>
</dbReference>
<evidence type="ECO:0000313" key="2">
    <source>
        <dbReference type="EMBL" id="CAB4154646.1"/>
    </source>
</evidence>
<proteinExistence type="predicted"/>
<accession>A0A6J5LKE1</accession>